<organism evidence="1 2">
    <name type="scientific">Burkholderia cepacia</name>
    <name type="common">Pseudomonas cepacia</name>
    <dbReference type="NCBI Taxonomy" id="292"/>
    <lineage>
        <taxon>Bacteria</taxon>
        <taxon>Pseudomonadati</taxon>
        <taxon>Pseudomonadota</taxon>
        <taxon>Betaproteobacteria</taxon>
        <taxon>Burkholderiales</taxon>
        <taxon>Burkholderiaceae</taxon>
        <taxon>Burkholderia</taxon>
        <taxon>Burkholderia cepacia complex</taxon>
    </lineage>
</organism>
<reference evidence="1 2" key="1">
    <citation type="submission" date="2018-02" db="EMBL/GenBank/DDBJ databases">
        <title>Draft genome sequencing of Burkholderia cepacia Y14-15.</title>
        <authorList>
            <person name="Zheng B.-X."/>
        </authorList>
    </citation>
    <scope>NUCLEOTIDE SEQUENCE [LARGE SCALE GENOMIC DNA]</scope>
    <source>
        <strain evidence="1 2">Y14-15</strain>
    </source>
</reference>
<evidence type="ECO:0000313" key="2">
    <source>
        <dbReference type="Proteomes" id="UP000238206"/>
    </source>
</evidence>
<proteinExistence type="predicted"/>
<evidence type="ECO:0000313" key="1">
    <source>
        <dbReference type="EMBL" id="PQP13113.1"/>
    </source>
</evidence>
<comment type="caution">
    <text evidence="1">The sequence shown here is derived from an EMBL/GenBank/DDBJ whole genome shotgun (WGS) entry which is preliminary data.</text>
</comment>
<dbReference type="RefSeq" id="WP_105392905.1">
    <property type="nucleotide sequence ID" value="NZ_PUIQ01000048.1"/>
</dbReference>
<gene>
    <name evidence="1" type="ORF">C5615_29825</name>
</gene>
<name>A0A2S8IEA4_BURCE</name>
<sequence length="83" mass="9209">MTRDEINVAVNKTFGVEVWAFVGSRTINIETKPKRQLVLGDELVEQLLTGAISPLEFDAMLTNARGAVWTQNKDGSLIFLLNC</sequence>
<dbReference type="AlphaFoldDB" id="A0A2S8IEA4"/>
<dbReference type="Proteomes" id="UP000238206">
    <property type="component" value="Unassembled WGS sequence"/>
</dbReference>
<dbReference type="EMBL" id="PUIQ01000048">
    <property type="protein sequence ID" value="PQP13113.1"/>
    <property type="molecule type" value="Genomic_DNA"/>
</dbReference>
<accession>A0A2S8IEA4</accession>
<protein>
    <submittedName>
        <fullName evidence="1">Uncharacterized protein</fullName>
    </submittedName>
</protein>